<reference evidence="3" key="1">
    <citation type="journal article" date="2017" name="Science">
        <title>Giant viruses with an expanded complement of translation system components.</title>
        <authorList>
            <person name="Schulz F."/>
            <person name="Yutin N."/>
            <person name="Ivanova N.N."/>
            <person name="Ortega D.R."/>
            <person name="Lee T.K."/>
            <person name="Vierheilig J."/>
            <person name="Daims H."/>
            <person name="Horn M."/>
            <person name="Wagner M."/>
            <person name="Jensen G.J."/>
            <person name="Kyrpides N.C."/>
            <person name="Koonin E.V."/>
            <person name="Woyke T."/>
        </authorList>
    </citation>
    <scope>NUCLEOTIDE SEQUENCE</scope>
    <source>
        <strain evidence="3">CTV1</strain>
    </source>
</reference>
<dbReference type="Pfam" id="PF13458">
    <property type="entry name" value="Peripla_BP_6"/>
    <property type="match status" value="1"/>
</dbReference>
<gene>
    <name evidence="3" type="ORF">Catovirus_1_679</name>
</gene>
<evidence type="ECO:0000313" key="3">
    <source>
        <dbReference type="EMBL" id="ARF08629.1"/>
    </source>
</evidence>
<protein>
    <submittedName>
        <fullName evidence="3">Periplasmic binding protein</fullName>
    </submittedName>
</protein>
<dbReference type="CDD" id="cd06268">
    <property type="entry name" value="PBP1_ABC_transporter_LIVBP-like"/>
    <property type="match status" value="1"/>
</dbReference>
<feature type="domain" description="Leucine-binding protein" evidence="2">
    <location>
        <begin position="110"/>
        <end position="245"/>
    </location>
</feature>
<sequence length="530" mass="60379">MSSRQEILKLLVKYNQIKYRVKSNKKNRIDIPRDIYCEFKLLKCLLKKLLIENCQKPEKIIKIINLINKLYDHFFNNKTIIILLPLAQPNPIFNIPIQDIINFAKLNNWQVIVEDTNFDPIKFVNLAKKYIAQGYKYFIGGSTSSEVYAWNNSINDPSVTLISPSSSAIFQTKQNNIIRLIPNDQVTATALFSFLNGKNISSDNIGILATNNIFGNSLTNEILKIYNNNDSPINYVVYYDPTNQNDIVTKAQNLFSTFKNDNQYTIIISDQEVQIILDQRQDDNESYSILPDLVYNYFVLSIIKPIFQTKILASGYIGASTITSLDRTNIQDQIFVKYGVYASTYDLNILDTLQFFDIVIRKYSNSDEIANLMGNYYGATGNLHLNINKDRNNDSLTIGRVRELNNILVWEDVSYQALKDTIIKNGVILDQTLSSFPELVDVNLHIIPTVKWNIIKYTNFNGNTYYFSNIIGDPFPYPVSFRLELVSNDTTILIPPTASTSAIVVASIIVDDTVRSVTLSGVNRQIDLSS</sequence>
<name>A0A1V0SAA2_9VIRU</name>
<dbReference type="InterPro" id="IPR028082">
    <property type="entry name" value="Peripla_BP_I"/>
</dbReference>
<dbReference type="InterPro" id="IPR051010">
    <property type="entry name" value="BCAA_transport"/>
</dbReference>
<dbReference type="PANTHER" id="PTHR30483:SF40">
    <property type="entry name" value="HISTIDINE KINASE"/>
    <property type="match status" value="1"/>
</dbReference>
<dbReference type="SUPFAM" id="SSF53822">
    <property type="entry name" value="Periplasmic binding protein-like I"/>
    <property type="match status" value="1"/>
</dbReference>
<dbReference type="PANTHER" id="PTHR30483">
    <property type="entry name" value="LEUCINE-SPECIFIC-BINDING PROTEIN"/>
    <property type="match status" value="1"/>
</dbReference>
<organism evidence="3">
    <name type="scientific">Catovirus CTV1</name>
    <dbReference type="NCBI Taxonomy" id="1977631"/>
    <lineage>
        <taxon>Viruses</taxon>
        <taxon>Varidnaviria</taxon>
        <taxon>Bamfordvirae</taxon>
        <taxon>Nucleocytoviricota</taxon>
        <taxon>Megaviricetes</taxon>
        <taxon>Imitervirales</taxon>
        <taxon>Mimiviridae</taxon>
        <taxon>Klosneuvirinae</taxon>
        <taxon>Catovirus</taxon>
    </lineage>
</organism>
<evidence type="ECO:0000259" key="2">
    <source>
        <dbReference type="Pfam" id="PF13458"/>
    </source>
</evidence>
<dbReference type="Gene3D" id="3.40.50.2300">
    <property type="match status" value="2"/>
</dbReference>
<proteinExistence type="predicted"/>
<dbReference type="EMBL" id="KY684083">
    <property type="protein sequence ID" value="ARF08629.1"/>
    <property type="molecule type" value="Genomic_DNA"/>
</dbReference>
<dbReference type="InterPro" id="IPR028081">
    <property type="entry name" value="Leu-bd"/>
</dbReference>
<keyword evidence="1" id="KW-0732">Signal</keyword>
<evidence type="ECO:0000256" key="1">
    <source>
        <dbReference type="ARBA" id="ARBA00022729"/>
    </source>
</evidence>
<accession>A0A1V0SAA2</accession>